<dbReference type="Pfam" id="PF00725">
    <property type="entry name" value="3HCDH"/>
    <property type="match status" value="1"/>
</dbReference>
<comment type="pathway">
    <text evidence="1">Lipid metabolism; fatty acid beta-oxidation.</text>
</comment>
<organism evidence="13 14">
    <name type="scientific">Staphylococcus coagulans</name>
    <dbReference type="NCBI Taxonomy" id="74706"/>
    <lineage>
        <taxon>Bacteria</taxon>
        <taxon>Bacillati</taxon>
        <taxon>Bacillota</taxon>
        <taxon>Bacilli</taxon>
        <taxon>Bacillales</taxon>
        <taxon>Staphylococcaceae</taxon>
        <taxon>Staphylococcus</taxon>
    </lineage>
</organism>
<dbReference type="EC" id="1.1.1.44" evidence="3"/>
<dbReference type="InterPro" id="IPR036291">
    <property type="entry name" value="NAD(P)-bd_dom_sf"/>
</dbReference>
<evidence type="ECO:0000256" key="9">
    <source>
        <dbReference type="ARBA" id="ARBA00048640"/>
    </source>
</evidence>
<evidence type="ECO:0000256" key="1">
    <source>
        <dbReference type="ARBA" id="ARBA00005005"/>
    </source>
</evidence>
<dbReference type="InterPro" id="IPR006176">
    <property type="entry name" value="3-OHacyl-CoA_DH_NAD-bd"/>
</dbReference>
<dbReference type="EMBL" id="JAVJGV010000050">
    <property type="protein sequence ID" value="MDR5603673.1"/>
    <property type="molecule type" value="Genomic_DNA"/>
</dbReference>
<evidence type="ECO:0000256" key="5">
    <source>
        <dbReference type="ARBA" id="ARBA00022832"/>
    </source>
</evidence>
<keyword evidence="5" id="KW-0276">Fatty acid metabolism</keyword>
<accession>A0ABU1F0L8</accession>
<keyword evidence="14" id="KW-1185">Reference proteome</keyword>
<keyword evidence="8" id="KW-0443">Lipid metabolism</keyword>
<evidence type="ECO:0000259" key="11">
    <source>
        <dbReference type="Pfam" id="PF00725"/>
    </source>
</evidence>
<feature type="domain" description="3-hydroxyacyl-CoA dehydrogenase NAD binding" evidence="12">
    <location>
        <begin position="5"/>
        <end position="182"/>
    </location>
</feature>
<comment type="caution">
    <text evidence="13">The sequence shown here is derived from an EMBL/GenBank/DDBJ whole genome shotgun (WGS) entry which is preliminary data.</text>
</comment>
<evidence type="ECO:0000259" key="12">
    <source>
        <dbReference type="Pfam" id="PF02737"/>
    </source>
</evidence>
<dbReference type="SUPFAM" id="SSF51735">
    <property type="entry name" value="NAD(P)-binding Rossmann-fold domains"/>
    <property type="match status" value="1"/>
</dbReference>
<dbReference type="RefSeq" id="WP_309551719.1">
    <property type="nucleotide sequence ID" value="NZ_JAVJGV010000050.1"/>
</dbReference>
<comment type="pathway">
    <text evidence="2">Lipid metabolism; butanoate metabolism.</text>
</comment>
<evidence type="ECO:0000256" key="7">
    <source>
        <dbReference type="ARBA" id="ARBA00023027"/>
    </source>
</evidence>
<evidence type="ECO:0000313" key="14">
    <source>
        <dbReference type="Proteomes" id="UP001255050"/>
    </source>
</evidence>
<dbReference type="InterPro" id="IPR052242">
    <property type="entry name" value="Mito_3-hydroxyacyl-CoA_DH"/>
</dbReference>
<dbReference type="InterPro" id="IPR008927">
    <property type="entry name" value="6-PGluconate_DH-like_C_sf"/>
</dbReference>
<dbReference type="InterPro" id="IPR022694">
    <property type="entry name" value="3-OHacyl-CoA_DH"/>
</dbReference>
<dbReference type="GO" id="GO:0003857">
    <property type="term" value="F:(3S)-3-hydroxyacyl-CoA dehydrogenase (NAD+) activity"/>
    <property type="evidence" value="ECO:0007669"/>
    <property type="project" value="UniProtKB-EC"/>
</dbReference>
<dbReference type="PIRSF" id="PIRSF000105">
    <property type="entry name" value="HCDH"/>
    <property type="match status" value="1"/>
</dbReference>
<name>A0ABU1F0L8_9STAP</name>
<protein>
    <recommendedName>
        <fullName evidence="4">6-phosphogluconate dehydrogenase, decarboxylating</fullName>
        <ecNumber evidence="3">1.1.1.44</ecNumber>
    </recommendedName>
</protein>
<gene>
    <name evidence="13" type="ORF">RCO12_09550</name>
</gene>
<comment type="catalytic activity">
    <reaction evidence="9">
        <text>6-phospho-D-gluconate + NADP(+) = D-ribulose 5-phosphate + CO2 + NADPH</text>
        <dbReference type="Rhea" id="RHEA:10116"/>
        <dbReference type="ChEBI" id="CHEBI:16526"/>
        <dbReference type="ChEBI" id="CHEBI:57783"/>
        <dbReference type="ChEBI" id="CHEBI:58121"/>
        <dbReference type="ChEBI" id="CHEBI:58349"/>
        <dbReference type="ChEBI" id="CHEBI:58759"/>
        <dbReference type="EC" id="1.1.1.44"/>
    </reaction>
</comment>
<evidence type="ECO:0000256" key="6">
    <source>
        <dbReference type="ARBA" id="ARBA00023002"/>
    </source>
</evidence>
<dbReference type="NCBIfam" id="NF006143">
    <property type="entry name" value="PRK08293.1"/>
    <property type="match status" value="1"/>
</dbReference>
<dbReference type="PANTHER" id="PTHR43561:SF3">
    <property type="entry name" value="HYDROXYACYL-COENZYME A DEHYDROGENASE, MITOCHONDRIAL"/>
    <property type="match status" value="1"/>
</dbReference>
<evidence type="ECO:0000256" key="8">
    <source>
        <dbReference type="ARBA" id="ARBA00023098"/>
    </source>
</evidence>
<comment type="catalytic activity">
    <reaction evidence="10">
        <text>a (3S)-3-hydroxyacyl-CoA + NAD(+) = a 3-oxoacyl-CoA + NADH + H(+)</text>
        <dbReference type="Rhea" id="RHEA:22432"/>
        <dbReference type="ChEBI" id="CHEBI:15378"/>
        <dbReference type="ChEBI" id="CHEBI:57318"/>
        <dbReference type="ChEBI" id="CHEBI:57540"/>
        <dbReference type="ChEBI" id="CHEBI:57945"/>
        <dbReference type="ChEBI" id="CHEBI:90726"/>
        <dbReference type="EC" id="1.1.1.35"/>
    </reaction>
</comment>
<dbReference type="Gene3D" id="1.10.1040.10">
    <property type="entry name" value="N-(1-d-carboxylethyl)-l-norvaline Dehydrogenase, domain 2"/>
    <property type="match status" value="1"/>
</dbReference>
<dbReference type="Gene3D" id="3.40.50.720">
    <property type="entry name" value="NAD(P)-binding Rossmann-like Domain"/>
    <property type="match status" value="1"/>
</dbReference>
<dbReference type="SUPFAM" id="SSF48179">
    <property type="entry name" value="6-phosphogluconate dehydrogenase C-terminal domain-like"/>
    <property type="match status" value="1"/>
</dbReference>
<proteinExistence type="predicted"/>
<dbReference type="InterPro" id="IPR006108">
    <property type="entry name" value="3HC_DH_C"/>
</dbReference>
<feature type="domain" description="3-hydroxyacyl-CoA dehydrogenase C-terminal" evidence="11">
    <location>
        <begin position="187"/>
        <end position="282"/>
    </location>
</feature>
<dbReference type="InterPro" id="IPR013328">
    <property type="entry name" value="6PGD_dom2"/>
</dbReference>
<evidence type="ECO:0000256" key="4">
    <source>
        <dbReference type="ARBA" id="ARBA00018193"/>
    </source>
</evidence>
<evidence type="ECO:0000256" key="2">
    <source>
        <dbReference type="ARBA" id="ARBA00005086"/>
    </source>
</evidence>
<keyword evidence="6 13" id="KW-0560">Oxidoreductase</keyword>
<dbReference type="Pfam" id="PF02737">
    <property type="entry name" value="3HCDH_N"/>
    <property type="match status" value="1"/>
</dbReference>
<reference evidence="13 14" key="1">
    <citation type="submission" date="2023-08" db="EMBL/GenBank/DDBJ databases">
        <title>Whole genome sequencing of Staphylococcus coagulans NN-2474.</title>
        <authorList>
            <person name="Kropotov V.S."/>
            <person name="Boriskina E.V."/>
            <person name="Gordinskaya N.A."/>
            <person name="Shkurkina I.S."/>
            <person name="Kryazhev D.V."/>
            <person name="Alekseeva A.E."/>
            <person name="Makhova M.A."/>
        </authorList>
    </citation>
    <scope>NUCLEOTIDE SEQUENCE [LARGE SCALE GENOMIC DNA]</scope>
    <source>
        <strain evidence="13 14">NN-2474</strain>
    </source>
</reference>
<dbReference type="PANTHER" id="PTHR43561">
    <property type="match status" value="1"/>
</dbReference>
<dbReference type="Proteomes" id="UP001255050">
    <property type="component" value="Unassembled WGS sequence"/>
</dbReference>
<keyword evidence="7" id="KW-0520">NAD</keyword>
<evidence type="ECO:0000313" key="13">
    <source>
        <dbReference type="EMBL" id="MDR5603673.1"/>
    </source>
</evidence>
<evidence type="ECO:0000256" key="10">
    <source>
        <dbReference type="ARBA" id="ARBA00049556"/>
    </source>
</evidence>
<evidence type="ECO:0000256" key="3">
    <source>
        <dbReference type="ARBA" id="ARBA00013011"/>
    </source>
</evidence>
<sequence>MDIKNVTIIGAGVLGSQIAFQVAFHGYNVILYDINEEAVSAGRAKLDKLVGIYGDYFNNVEQAEQSINRLTLTSDLNKAVADADLMIESVPEVKEIKIDFYQKVAKIAPEKTIFATNSSTMLPSDFRAYTGRPEKFLALHFANEVWKNNTAEVMGHSETDIKYEEELLDFAEKIGMLPIHVKKEQPGYIVNALLVPLLHAAELLYANDIGEIEDIDRAWMAATGSPAGPFAMLDVVGLSTAYNIAKMASVDNSQMESAAAMLKKYVDAGKLGTSTGEGFYKYPNPTYREFFKNAND</sequence>